<dbReference type="EnsemblPlants" id="Bo4g190550.1">
    <property type="protein sequence ID" value="Bo4g190550.1"/>
    <property type="gene ID" value="Bo4g190550"/>
</dbReference>
<dbReference type="STRING" id="109376.A0A0D3C5J0"/>
<name>A0A0D3C5J0_BRAOL</name>
<dbReference type="InterPro" id="IPR012677">
    <property type="entry name" value="Nucleotide-bd_a/b_plait_sf"/>
</dbReference>
<dbReference type="Gramene" id="Bo4g190550.1">
    <property type="protein sequence ID" value="Bo4g190550.1"/>
    <property type="gene ID" value="Bo4g190550"/>
</dbReference>
<keyword evidence="2" id="KW-1185">Reference proteome</keyword>
<dbReference type="Proteomes" id="UP000032141">
    <property type="component" value="Chromosome C4"/>
</dbReference>
<proteinExistence type="predicted"/>
<evidence type="ECO:0008006" key="3">
    <source>
        <dbReference type="Google" id="ProtNLM"/>
    </source>
</evidence>
<dbReference type="GO" id="GO:0003676">
    <property type="term" value="F:nucleic acid binding"/>
    <property type="evidence" value="ECO:0007669"/>
    <property type="project" value="InterPro"/>
</dbReference>
<accession>A0A0D3C5J0</accession>
<dbReference type="AlphaFoldDB" id="A0A0D3C5J0"/>
<dbReference type="OMA" id="NDPKFWY"/>
<dbReference type="Gene3D" id="3.30.70.330">
    <property type="match status" value="2"/>
</dbReference>
<sequence length="263" mass="29372">MDVYTILRSATGFESEAAEKAFVDKCRGKPSYNFCGDDTCLPEDEIKKELINHFNSCGEVLSVIVPKDPDDSPNLHRRAVVILLGDGAEEKALQLNGTDIGGWNALVKVEPEQEDEESSRYRSSLIDELMNDPKFWYGVSVRGYDTSLPVDQVESALKKHFSYCGEITHGFVNTLDKQTNIYFSLQEEEARALDLHGTKVGGFKLDISRVPSVLSNRPLGNGQIGLGYTVPAHMIEFAGKTDDDTDDEIEDKVIAFKKQRRFI</sequence>
<evidence type="ECO:0000313" key="2">
    <source>
        <dbReference type="Proteomes" id="UP000032141"/>
    </source>
</evidence>
<dbReference type="HOGENOM" id="CLU_061895_0_0_1"/>
<dbReference type="SUPFAM" id="SSF54928">
    <property type="entry name" value="RNA-binding domain, RBD"/>
    <property type="match status" value="2"/>
</dbReference>
<reference evidence="1" key="2">
    <citation type="submission" date="2015-03" db="UniProtKB">
        <authorList>
            <consortium name="EnsemblPlants"/>
        </authorList>
    </citation>
    <scope>IDENTIFICATION</scope>
</reference>
<evidence type="ECO:0000313" key="1">
    <source>
        <dbReference type="EnsemblPlants" id="Bo4g190550.1"/>
    </source>
</evidence>
<protein>
    <recommendedName>
        <fullName evidence="3">RRM domain-containing protein</fullName>
    </recommendedName>
</protein>
<organism evidence="1 2">
    <name type="scientific">Brassica oleracea var. oleracea</name>
    <dbReference type="NCBI Taxonomy" id="109376"/>
    <lineage>
        <taxon>Eukaryota</taxon>
        <taxon>Viridiplantae</taxon>
        <taxon>Streptophyta</taxon>
        <taxon>Embryophyta</taxon>
        <taxon>Tracheophyta</taxon>
        <taxon>Spermatophyta</taxon>
        <taxon>Magnoliopsida</taxon>
        <taxon>eudicotyledons</taxon>
        <taxon>Gunneridae</taxon>
        <taxon>Pentapetalae</taxon>
        <taxon>rosids</taxon>
        <taxon>malvids</taxon>
        <taxon>Brassicales</taxon>
        <taxon>Brassicaceae</taxon>
        <taxon>Brassiceae</taxon>
        <taxon>Brassica</taxon>
    </lineage>
</organism>
<reference evidence="1 2" key="1">
    <citation type="journal article" date="2014" name="Genome Biol.">
        <title>Transcriptome and methylome profiling reveals relics of genome dominance in the mesopolyploid Brassica oleracea.</title>
        <authorList>
            <person name="Parkin I.A."/>
            <person name="Koh C."/>
            <person name="Tang H."/>
            <person name="Robinson S.J."/>
            <person name="Kagale S."/>
            <person name="Clarke W.E."/>
            <person name="Town C.D."/>
            <person name="Nixon J."/>
            <person name="Krishnakumar V."/>
            <person name="Bidwell S.L."/>
            <person name="Denoeud F."/>
            <person name="Belcram H."/>
            <person name="Links M.G."/>
            <person name="Just J."/>
            <person name="Clarke C."/>
            <person name="Bender T."/>
            <person name="Huebert T."/>
            <person name="Mason A.S."/>
            <person name="Pires J.C."/>
            <person name="Barker G."/>
            <person name="Moore J."/>
            <person name="Walley P.G."/>
            <person name="Manoli S."/>
            <person name="Batley J."/>
            <person name="Edwards D."/>
            <person name="Nelson M.N."/>
            <person name="Wang X."/>
            <person name="Paterson A.H."/>
            <person name="King G."/>
            <person name="Bancroft I."/>
            <person name="Chalhoub B."/>
            <person name="Sharpe A.G."/>
        </authorList>
    </citation>
    <scope>NUCLEOTIDE SEQUENCE</scope>
    <source>
        <strain evidence="1 2">cv. TO1000</strain>
    </source>
</reference>
<dbReference type="InterPro" id="IPR035979">
    <property type="entry name" value="RBD_domain_sf"/>
</dbReference>